<dbReference type="InterPro" id="IPR000119">
    <property type="entry name" value="Hist_DNA-bd"/>
</dbReference>
<evidence type="ECO:0000256" key="11">
    <source>
        <dbReference type="SAM" id="MobiDB-lite"/>
    </source>
</evidence>
<comment type="subunit">
    <text evidence="3">Homodimer.</text>
</comment>
<feature type="region of interest" description="Disordered" evidence="11">
    <location>
        <begin position="141"/>
        <end position="161"/>
    </location>
</feature>
<feature type="domain" description="HU" evidence="12">
    <location>
        <begin position="1"/>
        <end position="122"/>
    </location>
</feature>
<reference key="1">
    <citation type="submission" date="2010-11" db="EMBL/GenBank/DDBJ databases">
        <title>The complete genome of Bacteroides helcogenes P 36-108.</title>
        <authorList>
            <consortium name="US DOE Joint Genome Institute (JGI-PGF)"/>
            <person name="Lucas S."/>
            <person name="Copeland A."/>
            <person name="Lapidus A."/>
            <person name="Bruce D."/>
            <person name="Goodwin L."/>
            <person name="Pitluck S."/>
            <person name="Kyrpides N."/>
            <person name="Mavromatis K."/>
            <person name="Ivanova N."/>
            <person name="Zeytun A."/>
            <person name="Brettin T."/>
            <person name="Detter J.C."/>
            <person name="Tapia R."/>
            <person name="Han C."/>
            <person name="Land M."/>
            <person name="Hauser L."/>
            <person name="Markowitz V."/>
            <person name="Cheng J.-F."/>
            <person name="Hugenholtz P."/>
            <person name="Woyke T."/>
            <person name="Wu D."/>
            <person name="Gronow S."/>
            <person name="Wellnitz S."/>
            <person name="Brambilla E."/>
            <person name="Klenk H.-P."/>
            <person name="Eisen J.A."/>
        </authorList>
    </citation>
    <scope>NUCLEOTIDE SEQUENCE</scope>
    <source>
        <strain>P 36-108</strain>
    </source>
</reference>
<name>E6SUT5_BACT6</name>
<dbReference type="GO" id="GO:0006260">
    <property type="term" value="P:DNA replication"/>
    <property type="evidence" value="ECO:0007669"/>
    <property type="project" value="UniProtKB-KW"/>
</dbReference>
<evidence type="ECO:0000256" key="4">
    <source>
        <dbReference type="ARBA" id="ARBA00016145"/>
    </source>
</evidence>
<dbReference type="HOGENOM" id="CLU_112331_2_1_10"/>
<dbReference type="AlphaFoldDB" id="E6SUT5"/>
<evidence type="ECO:0000256" key="7">
    <source>
        <dbReference type="ARBA" id="ARBA00023125"/>
    </source>
</evidence>
<dbReference type="KEGG" id="bhl:Bache_2465"/>
<evidence type="ECO:0000259" key="12">
    <source>
        <dbReference type="Pfam" id="PF18291"/>
    </source>
</evidence>
<dbReference type="GO" id="GO:0003677">
    <property type="term" value="F:DNA binding"/>
    <property type="evidence" value="ECO:0007669"/>
    <property type="project" value="UniProtKB-KW"/>
</dbReference>
<keyword evidence="5" id="KW-0235">DNA replication</keyword>
<dbReference type="Pfam" id="PF18291">
    <property type="entry name" value="HU-HIG"/>
    <property type="match status" value="1"/>
</dbReference>
<keyword evidence="7 13" id="KW-0238">DNA-binding</keyword>
<keyword evidence="14" id="KW-1185">Reference proteome</keyword>
<evidence type="ECO:0000256" key="1">
    <source>
        <dbReference type="ARBA" id="ARBA00004328"/>
    </source>
</evidence>
<dbReference type="PATRIC" id="fig|693979.3.peg.2581"/>
<dbReference type="InterPro" id="IPR010992">
    <property type="entry name" value="IHF-like_DNA-bd_dom_sf"/>
</dbReference>
<evidence type="ECO:0000256" key="8">
    <source>
        <dbReference type="ARBA" id="ARBA00033120"/>
    </source>
</evidence>
<protein>
    <recommendedName>
        <fullName evidence="4">Viral histone-like protein</fullName>
    </recommendedName>
    <alternativeName>
        <fullName evidence="9">DNA-binding protein pA104R</fullName>
    </alternativeName>
    <alternativeName>
        <fullName evidence="8">pA104R</fullName>
    </alternativeName>
</protein>
<evidence type="ECO:0000256" key="5">
    <source>
        <dbReference type="ARBA" id="ARBA00022705"/>
    </source>
</evidence>
<evidence type="ECO:0000256" key="9">
    <source>
        <dbReference type="ARBA" id="ARBA00033227"/>
    </source>
</evidence>
<dbReference type="PANTHER" id="PTHR33175">
    <property type="entry name" value="DNA-BINDING PROTEIN HU"/>
    <property type="match status" value="1"/>
</dbReference>
<feature type="compositionally biased region" description="Acidic residues" evidence="11">
    <location>
        <begin position="152"/>
        <end position="161"/>
    </location>
</feature>
<comment type="function">
    <text evidence="10">DNA-binding protein that plays a critical role in nucleoid compaction, genome replication and DNA replication and transcription. Binds to both ssDNA and dsDNA with a binding site covering about 15 nucleotides. Displays DNA-supercoiling activity only when associated with the viral DNA topoisomerase 2.</text>
</comment>
<reference evidence="13 14" key="2">
    <citation type="journal article" date="2011" name="Stand. Genomic Sci.">
        <title>Complete genome sequence of Bacteroides helcogenes type strain (P 36-108).</title>
        <authorList>
            <person name="Pati A."/>
            <person name="Gronow S."/>
            <person name="Zeytun A."/>
            <person name="Lapidus A."/>
            <person name="Nolan M."/>
            <person name="Hammon N."/>
            <person name="Deshpande S."/>
            <person name="Cheng J.F."/>
            <person name="Tapia R."/>
            <person name="Han C."/>
            <person name="Goodwin L."/>
            <person name="Pitluck S."/>
            <person name="Liolios K."/>
            <person name="Pagani I."/>
            <person name="Ivanova N."/>
            <person name="Mavromatis K."/>
            <person name="Chen A."/>
            <person name="Palaniappan K."/>
            <person name="Land M."/>
            <person name="Hauser L."/>
            <person name="Chang Y.J."/>
            <person name="Jeffries C.D."/>
            <person name="Detter J.C."/>
            <person name="Brambilla E."/>
            <person name="Rohde M."/>
            <person name="Goker M."/>
            <person name="Woyke T."/>
            <person name="Bristow J."/>
            <person name="Eisen J.A."/>
            <person name="Markowitz V."/>
            <person name="Hugenholtz P."/>
            <person name="Kyrpides N.C."/>
            <person name="Klenk H.P."/>
            <person name="Lucas S."/>
        </authorList>
    </citation>
    <scope>NUCLEOTIDE SEQUENCE [LARGE SCALE GENOMIC DNA]</scope>
    <source>
        <strain evidence="14">ATCC 35417 / DSM 20613 / JCM 6297 / CCUG 15421 / P 36-108</strain>
    </source>
</reference>
<dbReference type="OrthoDB" id="1081471at2"/>
<evidence type="ECO:0000313" key="14">
    <source>
        <dbReference type="Proteomes" id="UP000008630"/>
    </source>
</evidence>
<evidence type="ECO:0000256" key="6">
    <source>
        <dbReference type="ARBA" id="ARBA00022921"/>
    </source>
</evidence>
<evidence type="ECO:0000256" key="3">
    <source>
        <dbReference type="ARBA" id="ARBA00011738"/>
    </source>
</evidence>
<dbReference type="RefSeq" id="WP_013548019.1">
    <property type="nucleotide sequence ID" value="NC_014933.1"/>
</dbReference>
<proteinExistence type="inferred from homology"/>
<dbReference type="STRING" id="693979.Bache_2465"/>
<keyword evidence="6" id="KW-0426">Late protein</keyword>
<comment type="similarity">
    <text evidence="2">Belongs to the bacterial histone-like protein family.</text>
</comment>
<evidence type="ECO:0000256" key="2">
    <source>
        <dbReference type="ARBA" id="ARBA00010529"/>
    </source>
</evidence>
<dbReference type="PANTHER" id="PTHR33175:SF13">
    <property type="entry name" value="HISTONE-LIKE PROTEIN"/>
    <property type="match status" value="1"/>
</dbReference>
<dbReference type="EMBL" id="CP002352">
    <property type="protein sequence ID" value="ADV44430.1"/>
    <property type="molecule type" value="Genomic_DNA"/>
</dbReference>
<accession>E6SUT5</accession>
<dbReference type="Gene3D" id="4.10.520.10">
    <property type="entry name" value="IHF-like DNA-binding proteins"/>
    <property type="match status" value="1"/>
</dbReference>
<dbReference type="InterPro" id="IPR041607">
    <property type="entry name" value="HU-HIG"/>
</dbReference>
<dbReference type="GO" id="GO:0030527">
    <property type="term" value="F:structural constituent of chromatin"/>
    <property type="evidence" value="ECO:0007669"/>
    <property type="project" value="InterPro"/>
</dbReference>
<dbReference type="eggNOG" id="COG0776">
    <property type="taxonomic scope" value="Bacteria"/>
</dbReference>
<dbReference type="InterPro" id="IPR005902">
    <property type="entry name" value="HU_DNA-bd_put"/>
</dbReference>
<evidence type="ECO:0000256" key="10">
    <source>
        <dbReference type="ARBA" id="ARBA00046140"/>
    </source>
</evidence>
<dbReference type="Proteomes" id="UP000008630">
    <property type="component" value="Chromosome"/>
</dbReference>
<comment type="subcellular location">
    <subcellularLocation>
        <location evidence="1">Virion</location>
    </subcellularLocation>
</comment>
<organism evidence="13 14">
    <name type="scientific">Bacteroides helcogenes (strain ATCC 35417 / DSM 20613 / JCM 6297 / CCUG 15421 / P 36-108)</name>
    <dbReference type="NCBI Taxonomy" id="693979"/>
    <lineage>
        <taxon>Bacteria</taxon>
        <taxon>Pseudomonadati</taxon>
        <taxon>Bacteroidota</taxon>
        <taxon>Bacteroidia</taxon>
        <taxon>Bacteroidales</taxon>
        <taxon>Bacteroidaceae</taxon>
        <taxon>Bacteroides</taxon>
    </lineage>
</organism>
<dbReference type="SUPFAM" id="SSF47729">
    <property type="entry name" value="IHF-like DNA-binding proteins"/>
    <property type="match status" value="1"/>
</dbReference>
<evidence type="ECO:0000313" key="13">
    <source>
        <dbReference type="EMBL" id="ADV44430.1"/>
    </source>
</evidence>
<gene>
    <name evidence="13" type="ordered locus">Bache_2465</name>
</gene>
<sequence>MGVPFKKIARKDPRKTDATAKFYPQLVTLGDNASLDDIAYMMKEKSSLTLGDIQSVLTNFVEAMLATLYNGQSVNIKNFGVFSLSARTAGVTELKECTAKNIKAVKINFRPSSTVRPDITATRAGQKIDFYDLELLLNKDGEAGTGGSEGGSGDENENPLG</sequence>
<dbReference type="GO" id="GO:0005829">
    <property type="term" value="C:cytosol"/>
    <property type="evidence" value="ECO:0007669"/>
    <property type="project" value="TreeGrafter"/>
</dbReference>
<dbReference type="NCBIfam" id="TIGR01201">
    <property type="entry name" value="HU_rel"/>
    <property type="match status" value="1"/>
</dbReference>